<dbReference type="SUPFAM" id="SSF118010">
    <property type="entry name" value="TM1457-like"/>
    <property type="match status" value="1"/>
</dbReference>
<dbReference type="GO" id="GO:0008234">
    <property type="term" value="F:cysteine-type peptidase activity"/>
    <property type="evidence" value="ECO:0007669"/>
    <property type="project" value="UniProtKB-KW"/>
</dbReference>
<keyword evidence="1" id="KW-0690">Ribosome biogenesis</keyword>
<organism evidence="7 8">
    <name type="scientific">Pyramidobacter porci</name>
    <dbReference type="NCBI Taxonomy" id="2605789"/>
    <lineage>
        <taxon>Bacteria</taxon>
        <taxon>Thermotogati</taxon>
        <taxon>Synergistota</taxon>
        <taxon>Synergistia</taxon>
        <taxon>Synergistales</taxon>
        <taxon>Dethiosulfovibrionaceae</taxon>
        <taxon>Pyramidobacter</taxon>
    </lineage>
</organism>
<comment type="caution">
    <text evidence="7">The sequence shown here is derived from an EMBL/GenBank/DDBJ whole genome shotgun (WGS) entry which is preliminary data.</text>
</comment>
<accession>A0A6L5Y914</accession>
<dbReference type="AlphaFoldDB" id="A0A6L5Y914"/>
<evidence type="ECO:0000313" key="7">
    <source>
        <dbReference type="EMBL" id="MST54691.1"/>
    </source>
</evidence>
<evidence type="ECO:0000256" key="4">
    <source>
        <dbReference type="ARBA" id="ARBA00022807"/>
    </source>
</evidence>
<protein>
    <recommendedName>
        <fullName evidence="6">Ribosomal processing cysteine protease Prp</fullName>
    </recommendedName>
</protein>
<dbReference type="PANTHER" id="PTHR39178:SF1">
    <property type="entry name" value="RIBOSOMAL-PROCESSING CYSTEINE PROTEASE PRP"/>
    <property type="match status" value="1"/>
</dbReference>
<keyword evidence="2 7" id="KW-0645">Protease</keyword>
<dbReference type="PANTHER" id="PTHR39178">
    <property type="entry name" value="HYPOTHETICAL RIBOSOME-ASSOCIATED PROTEIN"/>
    <property type="match status" value="1"/>
</dbReference>
<proteinExistence type="inferred from homology"/>
<dbReference type="InterPro" id="IPR036764">
    <property type="entry name" value="Peptidase_Prp_sf"/>
</dbReference>
<evidence type="ECO:0000256" key="2">
    <source>
        <dbReference type="ARBA" id="ARBA00022670"/>
    </source>
</evidence>
<reference evidence="7 8" key="1">
    <citation type="submission" date="2019-08" db="EMBL/GenBank/DDBJ databases">
        <title>In-depth cultivation of the pig gut microbiome towards novel bacterial diversity and tailored functional studies.</title>
        <authorList>
            <person name="Wylensek D."/>
            <person name="Hitch T.C.A."/>
            <person name="Clavel T."/>
        </authorList>
    </citation>
    <scope>NUCLEOTIDE SEQUENCE [LARGE SCALE GENOMIC DNA]</scope>
    <source>
        <strain evidence="7 8">SM-530-WT-4B</strain>
    </source>
</reference>
<dbReference type="RefSeq" id="WP_326830840.1">
    <property type="nucleotide sequence ID" value="NZ_VUNH01000001.1"/>
</dbReference>
<dbReference type="GO" id="GO:0042254">
    <property type="term" value="P:ribosome biogenesis"/>
    <property type="evidence" value="ECO:0007669"/>
    <property type="project" value="UniProtKB-KW"/>
</dbReference>
<evidence type="ECO:0000256" key="6">
    <source>
        <dbReference type="ARBA" id="ARBA00044538"/>
    </source>
</evidence>
<dbReference type="GO" id="GO:0006508">
    <property type="term" value="P:proteolysis"/>
    <property type="evidence" value="ECO:0007669"/>
    <property type="project" value="UniProtKB-KW"/>
</dbReference>
<comment type="similarity">
    <text evidence="5">Belongs to the Prp family.</text>
</comment>
<evidence type="ECO:0000256" key="5">
    <source>
        <dbReference type="ARBA" id="ARBA00044503"/>
    </source>
</evidence>
<keyword evidence="3" id="KW-0378">Hydrolase</keyword>
<evidence type="ECO:0000256" key="1">
    <source>
        <dbReference type="ARBA" id="ARBA00022517"/>
    </source>
</evidence>
<gene>
    <name evidence="7" type="ORF">FYJ74_01300</name>
</gene>
<dbReference type="Gene3D" id="3.30.70.1490">
    <property type="entry name" value="Cysteine protease Prp"/>
    <property type="match status" value="1"/>
</dbReference>
<dbReference type="Proteomes" id="UP000473699">
    <property type="component" value="Unassembled WGS sequence"/>
</dbReference>
<evidence type="ECO:0000313" key="8">
    <source>
        <dbReference type="Proteomes" id="UP000473699"/>
    </source>
</evidence>
<dbReference type="CDD" id="cd16332">
    <property type="entry name" value="Prp-like"/>
    <property type="match status" value="1"/>
</dbReference>
<evidence type="ECO:0000256" key="3">
    <source>
        <dbReference type="ARBA" id="ARBA00022801"/>
    </source>
</evidence>
<dbReference type="InterPro" id="IPR007422">
    <property type="entry name" value="Peptidase_Prp"/>
</dbReference>
<sequence>MTVIEVYRRGGVPTGLRVYGHSGRAESGTDVVCAAVSVLVQTLHIGLADVLGQNPKSEIDEKKASIELRWDDADAENVRVLSETIARALYETARSYGSYVKYVEVSL</sequence>
<dbReference type="EMBL" id="VUNH01000001">
    <property type="protein sequence ID" value="MST54691.1"/>
    <property type="molecule type" value="Genomic_DNA"/>
</dbReference>
<name>A0A6L5Y914_9BACT</name>
<keyword evidence="8" id="KW-1185">Reference proteome</keyword>
<keyword evidence="4" id="KW-0788">Thiol protease</keyword>
<dbReference type="Pfam" id="PF04327">
    <property type="entry name" value="Peptidase_Prp"/>
    <property type="match status" value="1"/>
</dbReference>